<evidence type="ECO:0000256" key="1">
    <source>
        <dbReference type="SAM" id="MobiDB-lite"/>
    </source>
</evidence>
<organism evidence="2">
    <name type="scientific">marine sediment metagenome</name>
    <dbReference type="NCBI Taxonomy" id="412755"/>
    <lineage>
        <taxon>unclassified sequences</taxon>
        <taxon>metagenomes</taxon>
        <taxon>ecological metagenomes</taxon>
    </lineage>
</organism>
<name>A0A0F9M0T0_9ZZZZ</name>
<reference evidence="2" key="1">
    <citation type="journal article" date="2015" name="Nature">
        <title>Complex archaea that bridge the gap between prokaryotes and eukaryotes.</title>
        <authorList>
            <person name="Spang A."/>
            <person name="Saw J.H."/>
            <person name="Jorgensen S.L."/>
            <person name="Zaremba-Niedzwiedzka K."/>
            <person name="Martijn J."/>
            <person name="Lind A.E."/>
            <person name="van Eijk R."/>
            <person name="Schleper C."/>
            <person name="Guy L."/>
            <person name="Ettema T.J."/>
        </authorList>
    </citation>
    <scope>NUCLEOTIDE SEQUENCE</scope>
</reference>
<comment type="caution">
    <text evidence="2">The sequence shown here is derived from an EMBL/GenBank/DDBJ whole genome shotgun (WGS) entry which is preliminary data.</text>
</comment>
<evidence type="ECO:0000313" key="2">
    <source>
        <dbReference type="EMBL" id="KKM62857.1"/>
    </source>
</evidence>
<sequence length="53" mass="5755">MIVSDLILALTIGAILLDRPTLPKARGATREAPTPTLQGRFTRMTPEFPSGFD</sequence>
<dbReference type="EMBL" id="LAZR01011213">
    <property type="protein sequence ID" value="KKM62857.1"/>
    <property type="molecule type" value="Genomic_DNA"/>
</dbReference>
<feature type="region of interest" description="Disordered" evidence="1">
    <location>
        <begin position="25"/>
        <end position="53"/>
    </location>
</feature>
<dbReference type="AlphaFoldDB" id="A0A0F9M0T0"/>
<accession>A0A0F9M0T0</accession>
<protein>
    <submittedName>
        <fullName evidence="2">Uncharacterized protein</fullName>
    </submittedName>
</protein>
<proteinExistence type="predicted"/>
<gene>
    <name evidence="2" type="ORF">LCGC14_1517450</name>
</gene>